<dbReference type="EMBL" id="CYKH01001400">
    <property type="protein sequence ID" value="CUG86830.1"/>
    <property type="molecule type" value="Genomic_DNA"/>
</dbReference>
<protein>
    <submittedName>
        <fullName evidence="2">Uncharacterized protein</fullName>
    </submittedName>
</protein>
<feature type="compositionally biased region" description="Basic and acidic residues" evidence="1">
    <location>
        <begin position="22"/>
        <end position="42"/>
    </location>
</feature>
<feature type="compositionally biased region" description="Acidic residues" evidence="1">
    <location>
        <begin position="548"/>
        <end position="565"/>
    </location>
</feature>
<feature type="compositionally biased region" description="Polar residues" evidence="1">
    <location>
        <begin position="449"/>
        <end position="461"/>
    </location>
</feature>
<evidence type="ECO:0000313" key="3">
    <source>
        <dbReference type="Proteomes" id="UP000051952"/>
    </source>
</evidence>
<feature type="compositionally biased region" description="Polar residues" evidence="1">
    <location>
        <begin position="235"/>
        <end position="249"/>
    </location>
</feature>
<name>A0A0S4J9M3_BODSA</name>
<dbReference type="AlphaFoldDB" id="A0A0S4J9M3"/>
<dbReference type="Proteomes" id="UP000051952">
    <property type="component" value="Unassembled WGS sequence"/>
</dbReference>
<feature type="compositionally biased region" description="Low complexity" evidence="1">
    <location>
        <begin position="566"/>
        <end position="575"/>
    </location>
</feature>
<proteinExistence type="predicted"/>
<feature type="compositionally biased region" description="Polar residues" evidence="1">
    <location>
        <begin position="90"/>
        <end position="110"/>
    </location>
</feature>
<feature type="compositionally biased region" description="Basic and acidic residues" evidence="1">
    <location>
        <begin position="54"/>
        <end position="89"/>
    </location>
</feature>
<feature type="compositionally biased region" description="Basic residues" evidence="1">
    <location>
        <begin position="475"/>
        <end position="488"/>
    </location>
</feature>
<keyword evidence="3" id="KW-1185">Reference proteome</keyword>
<dbReference type="VEuPathDB" id="TriTrypDB:BSAL_06920"/>
<sequence>MTDVVAPPREAGDEVYEEEYADDTHDEGNDHDASHVQHDEHPQNIINPDDGVNETDHAQHEAPAAKDAPEDRDVQHDNSEEVPRNDHQQSSENNELQNPSSENAAAPTTDTHNEPDNASHSNEPPANETHNDVAPSQELASDHTTEQQPQPPVSQKAKKVDSSSSEAVHSPRAGKQSSPSRGGGGPRMTAAAEKDTEINLLYVPPNVRSAIVDEHERHRERMDAITLGRSISQSTAMSRVTQGSVTSRKSSPRNKVDPLTQQIMENHKKALDRVMQPGPQRLPLVHITHYKRLGNTHGHRQEFVNPSAPHEPLASRERRLQNNNYRSGRLNAAERVDDENAKFVSALINVKSVVPSTMCLLEQERERQAWMRQIERGPAKSSPRGTPSASIILAESSARESHWDNRISNVIPRPPVISSATMEHSARPKVIWDDKLTQAREIERRKLASLQQQNDEATSAASPEEHDATSPVAAKGKKTQGTKSRRPKPPPSSLIDCMEKVPPVNSGRHSGHSSPQRSQENSKKTDENSAAAPEVTPEETTKKPQEEQYSDDEEMVPQDEDEEEGTTTADNAAPGSSGGAAEEEAATSEEAPAHQGETTEVSSDEKPVEPSQLLEAES</sequence>
<reference evidence="3" key="1">
    <citation type="submission" date="2015-09" db="EMBL/GenBank/DDBJ databases">
        <authorList>
            <consortium name="Pathogen Informatics"/>
        </authorList>
    </citation>
    <scope>NUCLEOTIDE SEQUENCE [LARGE SCALE GENOMIC DNA]</scope>
    <source>
        <strain evidence="3">Lake Konstanz</strain>
    </source>
</reference>
<gene>
    <name evidence="2" type="ORF">BSAL_06920</name>
</gene>
<evidence type="ECO:0000313" key="2">
    <source>
        <dbReference type="EMBL" id="CUG86830.1"/>
    </source>
</evidence>
<feature type="region of interest" description="Disordered" evidence="1">
    <location>
        <begin position="235"/>
        <end position="255"/>
    </location>
</feature>
<feature type="region of interest" description="Disordered" evidence="1">
    <location>
        <begin position="1"/>
        <end position="189"/>
    </location>
</feature>
<evidence type="ECO:0000256" key="1">
    <source>
        <dbReference type="SAM" id="MobiDB-lite"/>
    </source>
</evidence>
<organism evidence="2 3">
    <name type="scientific">Bodo saltans</name>
    <name type="common">Flagellated protozoan</name>
    <dbReference type="NCBI Taxonomy" id="75058"/>
    <lineage>
        <taxon>Eukaryota</taxon>
        <taxon>Discoba</taxon>
        <taxon>Euglenozoa</taxon>
        <taxon>Kinetoplastea</taxon>
        <taxon>Metakinetoplastina</taxon>
        <taxon>Eubodonida</taxon>
        <taxon>Bodonidae</taxon>
        <taxon>Bodo</taxon>
    </lineage>
</organism>
<feature type="region of interest" description="Disordered" evidence="1">
    <location>
        <begin position="448"/>
        <end position="618"/>
    </location>
</feature>
<accession>A0A0S4J9M3</accession>